<dbReference type="GO" id="GO:0046656">
    <property type="term" value="P:folic acid biosynthetic process"/>
    <property type="evidence" value="ECO:0007669"/>
    <property type="project" value="UniProtKB-UniRule"/>
</dbReference>
<dbReference type="InterPro" id="IPR006157">
    <property type="entry name" value="FolB_dom"/>
</dbReference>
<dbReference type="InterPro" id="IPR043133">
    <property type="entry name" value="GTP-CH-I_C/QueF"/>
</dbReference>
<comment type="catalytic activity">
    <reaction evidence="1">
        <text>7,8-dihydroneopterin = 7,8-dihydromonapterin</text>
        <dbReference type="Rhea" id="RHEA:45328"/>
        <dbReference type="ChEBI" id="CHEBI:17001"/>
        <dbReference type="ChEBI" id="CHEBI:71175"/>
        <dbReference type="EC" id="5.1.99.8"/>
    </reaction>
</comment>
<dbReference type="GO" id="GO:0046654">
    <property type="term" value="P:tetrahydrofolate biosynthetic process"/>
    <property type="evidence" value="ECO:0007669"/>
    <property type="project" value="UniProtKB-UniRule"/>
</dbReference>
<comment type="caution">
    <text evidence="10">The sequence shown here is derived from an EMBL/GenBank/DDBJ whole genome shotgun (WGS) entry which is preliminary data.</text>
</comment>
<gene>
    <name evidence="10" type="ORF">LX59_02393</name>
</gene>
<dbReference type="Pfam" id="PF02152">
    <property type="entry name" value="FolB"/>
    <property type="match status" value="1"/>
</dbReference>
<dbReference type="NCBIfam" id="TIGR00526">
    <property type="entry name" value="folB_dom"/>
    <property type="match status" value="1"/>
</dbReference>
<evidence type="ECO:0000256" key="8">
    <source>
        <dbReference type="RuleBase" id="RU362079"/>
    </source>
</evidence>
<dbReference type="EMBL" id="VLKG01000009">
    <property type="protein sequence ID" value="TWH64445.1"/>
    <property type="molecule type" value="Genomic_DNA"/>
</dbReference>
<dbReference type="Proteomes" id="UP000319627">
    <property type="component" value="Unassembled WGS sequence"/>
</dbReference>
<dbReference type="GO" id="GO:0005737">
    <property type="term" value="C:cytoplasm"/>
    <property type="evidence" value="ECO:0007669"/>
    <property type="project" value="TreeGrafter"/>
</dbReference>
<evidence type="ECO:0000256" key="6">
    <source>
        <dbReference type="ARBA" id="ARBA00023235"/>
    </source>
</evidence>
<dbReference type="AlphaFoldDB" id="A0A562I1A4"/>
<keyword evidence="6" id="KW-0413">Isomerase</keyword>
<keyword evidence="5 8" id="KW-0289">Folate biosynthesis</keyword>
<evidence type="ECO:0000256" key="7">
    <source>
        <dbReference type="ARBA" id="ARBA00023239"/>
    </source>
</evidence>
<dbReference type="Gene3D" id="3.30.1130.10">
    <property type="match status" value="1"/>
</dbReference>
<evidence type="ECO:0000259" key="9">
    <source>
        <dbReference type="SMART" id="SM00905"/>
    </source>
</evidence>
<dbReference type="SUPFAM" id="SSF55620">
    <property type="entry name" value="Tetrahydrobiopterin biosynthesis enzymes-like"/>
    <property type="match status" value="1"/>
</dbReference>
<evidence type="ECO:0000256" key="5">
    <source>
        <dbReference type="ARBA" id="ARBA00022909"/>
    </source>
</evidence>
<evidence type="ECO:0000256" key="2">
    <source>
        <dbReference type="ARBA" id="ARBA00001353"/>
    </source>
</evidence>
<comment type="catalytic activity">
    <reaction evidence="2 8">
        <text>7,8-dihydroneopterin = 6-hydroxymethyl-7,8-dihydropterin + glycolaldehyde</text>
        <dbReference type="Rhea" id="RHEA:10540"/>
        <dbReference type="ChEBI" id="CHEBI:17001"/>
        <dbReference type="ChEBI" id="CHEBI:17071"/>
        <dbReference type="ChEBI" id="CHEBI:44841"/>
        <dbReference type="EC" id="4.1.2.25"/>
    </reaction>
</comment>
<proteinExistence type="inferred from homology"/>
<dbReference type="SMART" id="SM00905">
    <property type="entry name" value="FolB"/>
    <property type="match status" value="1"/>
</dbReference>
<keyword evidence="11" id="KW-1185">Reference proteome</keyword>
<evidence type="ECO:0000313" key="10">
    <source>
        <dbReference type="EMBL" id="TWH64445.1"/>
    </source>
</evidence>
<protein>
    <recommendedName>
        <fullName evidence="8">7,8-dihydroneopterin aldolase</fullName>
        <ecNumber evidence="8">4.1.2.25</ecNumber>
    </recommendedName>
</protein>
<dbReference type="InterPro" id="IPR006156">
    <property type="entry name" value="Dihydroneopterin_aldolase"/>
</dbReference>
<dbReference type="PANTHER" id="PTHR42844">
    <property type="entry name" value="DIHYDRONEOPTERIN ALDOLASE 1-RELATED"/>
    <property type="match status" value="1"/>
</dbReference>
<dbReference type="UniPathway" id="UPA00077">
    <property type="reaction ID" value="UER00154"/>
</dbReference>
<evidence type="ECO:0000256" key="1">
    <source>
        <dbReference type="ARBA" id="ARBA00000693"/>
    </source>
</evidence>
<accession>A0A562I1A4</accession>
<dbReference type="PANTHER" id="PTHR42844:SF1">
    <property type="entry name" value="DIHYDRONEOPTERIN ALDOLASE 1-RELATED"/>
    <property type="match status" value="1"/>
</dbReference>
<comment type="similarity">
    <text evidence="4 8">Belongs to the DHNA family.</text>
</comment>
<feature type="domain" description="Dihydroneopterin aldolase/epimerase" evidence="9">
    <location>
        <begin position="4"/>
        <end position="114"/>
    </location>
</feature>
<dbReference type="NCBIfam" id="TIGR00525">
    <property type="entry name" value="folB"/>
    <property type="match status" value="1"/>
</dbReference>
<organism evidence="10 11">
    <name type="scientific">Azomonas agilis</name>
    <dbReference type="NCBI Taxonomy" id="116849"/>
    <lineage>
        <taxon>Bacteria</taxon>
        <taxon>Pseudomonadati</taxon>
        <taxon>Pseudomonadota</taxon>
        <taxon>Gammaproteobacteria</taxon>
        <taxon>Pseudomonadales</taxon>
        <taxon>Pseudomonadaceae</taxon>
        <taxon>Azomonas</taxon>
    </lineage>
</organism>
<evidence type="ECO:0000256" key="4">
    <source>
        <dbReference type="ARBA" id="ARBA00005708"/>
    </source>
</evidence>
<comment type="function">
    <text evidence="8">Catalyzes the conversion of 7,8-dihydroneopterin to 6-hydroxymethyl-7,8-dihydropterin.</text>
</comment>
<dbReference type="GO" id="GO:0016853">
    <property type="term" value="F:isomerase activity"/>
    <property type="evidence" value="ECO:0007669"/>
    <property type="project" value="UniProtKB-KW"/>
</dbReference>
<dbReference type="EC" id="4.1.2.25" evidence="8"/>
<sequence>MDTVFIKGLEIETLIGAYTWERSLRQCLHLDLDMAWDIHKAAQSDDLEHALDYAQVVAHIQAFAHQAQYQLVESFADHLAVHLMQDFGIRWMRLRVTKPGVNIHARQLGIEIERGQR</sequence>
<name>A0A562I1A4_9GAMM</name>
<keyword evidence="7 8" id="KW-0456">Lyase</keyword>
<reference evidence="10 11" key="1">
    <citation type="submission" date="2019-07" db="EMBL/GenBank/DDBJ databases">
        <title>Genomic Encyclopedia of Type Strains, Phase I: the one thousand microbial genomes (KMG-I) project.</title>
        <authorList>
            <person name="Kyrpides N."/>
        </authorList>
    </citation>
    <scope>NUCLEOTIDE SEQUENCE [LARGE SCALE GENOMIC DNA]</scope>
    <source>
        <strain evidence="10 11">DSM 375</strain>
    </source>
</reference>
<dbReference type="CDD" id="cd00534">
    <property type="entry name" value="DHNA_DHNTPE"/>
    <property type="match status" value="1"/>
</dbReference>
<dbReference type="GO" id="GO:0004150">
    <property type="term" value="F:dihydroneopterin aldolase activity"/>
    <property type="evidence" value="ECO:0007669"/>
    <property type="project" value="UniProtKB-UniRule"/>
</dbReference>
<comment type="pathway">
    <text evidence="3 8">Cofactor biosynthesis; tetrahydrofolate biosynthesis; 2-amino-4-hydroxy-6-hydroxymethyl-7,8-dihydropteridine diphosphate from 7,8-dihydroneopterin triphosphate: step 3/4.</text>
</comment>
<evidence type="ECO:0000313" key="11">
    <source>
        <dbReference type="Proteomes" id="UP000319627"/>
    </source>
</evidence>
<dbReference type="RefSeq" id="WP_144572091.1">
    <property type="nucleotide sequence ID" value="NZ_VLKG01000009.1"/>
</dbReference>
<evidence type="ECO:0000256" key="3">
    <source>
        <dbReference type="ARBA" id="ARBA00005013"/>
    </source>
</evidence>
<dbReference type="FunFam" id="3.30.1130.10:FF:000002">
    <property type="entry name" value="7,8-dihydroneopterin aldolase"/>
    <property type="match status" value="1"/>
</dbReference>
<dbReference type="OrthoDB" id="9810587at2"/>